<organism evidence="1 2">
    <name type="scientific">Litorilinea aerophila</name>
    <dbReference type="NCBI Taxonomy" id="1204385"/>
    <lineage>
        <taxon>Bacteria</taxon>
        <taxon>Bacillati</taxon>
        <taxon>Chloroflexota</taxon>
        <taxon>Caldilineae</taxon>
        <taxon>Caldilineales</taxon>
        <taxon>Caldilineaceae</taxon>
        <taxon>Litorilinea</taxon>
    </lineage>
</organism>
<dbReference type="SUPFAM" id="SSF89550">
    <property type="entry name" value="PHP domain-like"/>
    <property type="match status" value="1"/>
</dbReference>
<proteinExistence type="predicted"/>
<dbReference type="OrthoDB" id="543560at2"/>
<dbReference type="InterPro" id="IPR022028">
    <property type="entry name" value="DUF3604"/>
</dbReference>
<dbReference type="RefSeq" id="WP_141610003.1">
    <property type="nucleotide sequence ID" value="NZ_VIGC02000011.1"/>
</dbReference>
<evidence type="ECO:0000313" key="1">
    <source>
        <dbReference type="EMBL" id="TQE95780.1"/>
    </source>
</evidence>
<dbReference type="InParanoid" id="A0A540VG86"/>
<evidence type="ECO:0000313" key="2">
    <source>
        <dbReference type="Proteomes" id="UP000317371"/>
    </source>
</evidence>
<dbReference type="Proteomes" id="UP000317371">
    <property type="component" value="Unassembled WGS sequence"/>
</dbReference>
<name>A0A540VG86_9CHLR</name>
<sequence length="545" mass="62071">MTYQLFWGETHHNSYQHGGQDPPLVDILDFASRHLDFYTGAYYMRFFEFVPPKPHLQGPALATVGGHLSEETGTAGQNYRGVHLERPKDAALMAQEWREFQIATAKWNRPGEFVAFPGYEWQGNGRWGDHNVVYQEEGHPLCDADTLPALYDFLRKLPIRAIAIPHHTGYLVGQRAPDWRHCDERLSPFAELFSIHGCSETDEEWIGLRQNAHMGPGVGGGTYQEALDRGLHLGAICSTDNWTHMPGHWGQGLMGCWASELSREGLWEAFLARRVYGVTGDRIQLEFTCNGARMGSILSHAPRRELAVTVRGSDAIDRIEILRNGRVWATYCHQGQWSEPQPGQRTRYKLRLEVGWGPRPNELPKPEHHWDGELTVGDGRMVGWEPCWISPWQGVPRLEGDTAWFHMVSRQEHVGRPMQGATLFEFEATPESLVQLRLNGLELTAPVSALSMRSHLLWYRDECIHFLRDATGLEPERAEGSDAYYHFAHKAKLHRVIPEAGYTVTFTVTDDEPLTQETHYRVRVEQRNGQRAWSSPIWVQGADEA</sequence>
<keyword evidence="2" id="KW-1185">Reference proteome</keyword>
<reference evidence="1 2" key="1">
    <citation type="submission" date="2019-06" db="EMBL/GenBank/DDBJ databases">
        <title>Genome sequence of Litorilinea aerophila BAA-2444.</title>
        <authorList>
            <person name="Maclea K.S."/>
            <person name="Maurais E.G."/>
            <person name="Iannazzi L.C."/>
        </authorList>
    </citation>
    <scope>NUCLEOTIDE SEQUENCE [LARGE SCALE GENOMIC DNA]</scope>
    <source>
        <strain evidence="1 2">ATCC BAA-2444</strain>
    </source>
</reference>
<dbReference type="AlphaFoldDB" id="A0A540VG86"/>
<dbReference type="Gene3D" id="3.20.20.140">
    <property type="entry name" value="Metal-dependent hydrolases"/>
    <property type="match status" value="1"/>
</dbReference>
<dbReference type="EMBL" id="VIGC01000011">
    <property type="protein sequence ID" value="TQE95780.1"/>
    <property type="molecule type" value="Genomic_DNA"/>
</dbReference>
<protein>
    <submittedName>
        <fullName evidence="1">DUF3604 domain-containing protein</fullName>
    </submittedName>
</protein>
<comment type="caution">
    <text evidence="1">The sequence shown here is derived from an EMBL/GenBank/DDBJ whole genome shotgun (WGS) entry which is preliminary data.</text>
</comment>
<gene>
    <name evidence="1" type="ORF">FKZ61_10075</name>
</gene>
<dbReference type="InterPro" id="IPR016195">
    <property type="entry name" value="Pol/histidinol_Pase-like"/>
</dbReference>
<dbReference type="Pfam" id="PF12228">
    <property type="entry name" value="DUF3604"/>
    <property type="match status" value="1"/>
</dbReference>
<accession>A0A540VG86</accession>